<accession>A0A1V3WK78</accession>
<evidence type="ECO:0000313" key="3">
    <source>
        <dbReference type="Proteomes" id="UP000189229"/>
    </source>
</evidence>
<organism evidence="2 3">
    <name type="scientific">Mycobacterium kansasii</name>
    <dbReference type="NCBI Taxonomy" id="1768"/>
    <lineage>
        <taxon>Bacteria</taxon>
        <taxon>Bacillati</taxon>
        <taxon>Actinomycetota</taxon>
        <taxon>Actinomycetes</taxon>
        <taxon>Mycobacteriales</taxon>
        <taxon>Mycobacteriaceae</taxon>
        <taxon>Mycobacterium</taxon>
    </lineage>
</organism>
<evidence type="ECO:0000313" key="2">
    <source>
        <dbReference type="EMBL" id="OOK67383.1"/>
    </source>
</evidence>
<dbReference type="Proteomes" id="UP000189229">
    <property type="component" value="Unassembled WGS sequence"/>
</dbReference>
<comment type="caution">
    <text evidence="2">The sequence shown here is derived from an EMBL/GenBank/DDBJ whole genome shotgun (WGS) entry which is preliminary data.</text>
</comment>
<feature type="region of interest" description="Disordered" evidence="1">
    <location>
        <begin position="1"/>
        <end position="39"/>
    </location>
</feature>
<name>A0A1V3WK78_MYCKA</name>
<protein>
    <submittedName>
        <fullName evidence="2">Putative dEHYDROGENASE</fullName>
    </submittedName>
</protein>
<dbReference type="AlphaFoldDB" id="A0A1V3WK78"/>
<reference evidence="2 3" key="1">
    <citation type="submission" date="2017-02" db="EMBL/GenBank/DDBJ databases">
        <title>Complete genome sequences of Mycobacterium kansasii strains isolated from rhesus macaques.</title>
        <authorList>
            <person name="Panda A."/>
            <person name="Nagaraj S."/>
            <person name="Zhao X."/>
            <person name="Tettelin H."/>
            <person name="Detolla L.J."/>
        </authorList>
    </citation>
    <scope>NUCLEOTIDE SEQUENCE [LARGE SCALE GENOMIC DNA]</scope>
    <source>
        <strain evidence="2 3">11-3813</strain>
    </source>
</reference>
<proteinExistence type="predicted"/>
<dbReference type="EMBL" id="MVBM01000008">
    <property type="protein sequence ID" value="OOK67383.1"/>
    <property type="molecule type" value="Genomic_DNA"/>
</dbReference>
<gene>
    <name evidence="2" type="ORF">BZL30_7747</name>
</gene>
<feature type="compositionally biased region" description="Polar residues" evidence="1">
    <location>
        <begin position="17"/>
        <end position="27"/>
    </location>
</feature>
<sequence length="39" mass="4167">MIRGEGGFGESRVSGRSPRNSPTVSPTPGSPCPRVRIKR</sequence>
<evidence type="ECO:0000256" key="1">
    <source>
        <dbReference type="SAM" id="MobiDB-lite"/>
    </source>
</evidence>